<organism evidence="1">
    <name type="scientific">marine metagenome</name>
    <dbReference type="NCBI Taxonomy" id="408172"/>
    <lineage>
        <taxon>unclassified sequences</taxon>
        <taxon>metagenomes</taxon>
        <taxon>ecological metagenomes</taxon>
    </lineage>
</organism>
<dbReference type="SUPFAM" id="SSF47336">
    <property type="entry name" value="ACP-like"/>
    <property type="match status" value="1"/>
</dbReference>
<gene>
    <name evidence="1" type="ORF">METZ01_LOCUS233798</name>
</gene>
<name>A0A382H146_9ZZZZ</name>
<dbReference type="InterPro" id="IPR036736">
    <property type="entry name" value="ACP-like_sf"/>
</dbReference>
<evidence type="ECO:0008006" key="2">
    <source>
        <dbReference type="Google" id="ProtNLM"/>
    </source>
</evidence>
<proteinExistence type="predicted"/>
<accession>A0A382H146</accession>
<protein>
    <recommendedName>
        <fullName evidence="2">Carrier domain-containing protein</fullName>
    </recommendedName>
</protein>
<reference evidence="1" key="1">
    <citation type="submission" date="2018-05" db="EMBL/GenBank/DDBJ databases">
        <authorList>
            <person name="Lanie J.A."/>
            <person name="Ng W.-L."/>
            <person name="Kazmierczak K.M."/>
            <person name="Andrzejewski T.M."/>
            <person name="Davidsen T.M."/>
            <person name="Wayne K.J."/>
            <person name="Tettelin H."/>
            <person name="Glass J.I."/>
            <person name="Rusch D."/>
            <person name="Podicherti R."/>
            <person name="Tsui H.-C.T."/>
            <person name="Winkler M.E."/>
        </authorList>
    </citation>
    <scope>NUCLEOTIDE SEQUENCE</scope>
</reference>
<evidence type="ECO:0000313" key="1">
    <source>
        <dbReference type="EMBL" id="SVB80944.1"/>
    </source>
</evidence>
<dbReference type="Gene3D" id="1.10.1200.10">
    <property type="entry name" value="ACP-like"/>
    <property type="match status" value="1"/>
</dbReference>
<dbReference type="EMBL" id="UINC01058551">
    <property type="protein sequence ID" value="SVB80944.1"/>
    <property type="molecule type" value="Genomic_DNA"/>
</dbReference>
<sequence length="76" mass="8599">MGEDVLVEDRLKIIFSRLFSGEYDFSPEVAGWTSVEHIELIFAIEDEFAIRFDGEEASCLVSGQNILDSVKTKLLE</sequence>
<dbReference type="AlphaFoldDB" id="A0A382H146"/>